<dbReference type="EMBL" id="DS547123">
    <property type="protein sequence ID" value="EDR03649.1"/>
    <property type="molecule type" value="Genomic_DNA"/>
</dbReference>
<reference evidence="1 2" key="1">
    <citation type="journal article" date="2008" name="Nature">
        <title>The genome of Laccaria bicolor provides insights into mycorrhizal symbiosis.</title>
        <authorList>
            <person name="Martin F."/>
            <person name="Aerts A."/>
            <person name="Ahren D."/>
            <person name="Brun A."/>
            <person name="Danchin E.G.J."/>
            <person name="Duchaussoy F."/>
            <person name="Gibon J."/>
            <person name="Kohler A."/>
            <person name="Lindquist E."/>
            <person name="Pereda V."/>
            <person name="Salamov A."/>
            <person name="Shapiro H.J."/>
            <person name="Wuyts J."/>
            <person name="Blaudez D."/>
            <person name="Buee M."/>
            <person name="Brokstein P."/>
            <person name="Canbaeck B."/>
            <person name="Cohen D."/>
            <person name="Courty P.E."/>
            <person name="Coutinho P.M."/>
            <person name="Delaruelle C."/>
            <person name="Detter J.C."/>
            <person name="Deveau A."/>
            <person name="DiFazio S."/>
            <person name="Duplessis S."/>
            <person name="Fraissinet-Tachet L."/>
            <person name="Lucic E."/>
            <person name="Frey-Klett P."/>
            <person name="Fourrey C."/>
            <person name="Feussner I."/>
            <person name="Gay G."/>
            <person name="Grimwood J."/>
            <person name="Hoegger P.J."/>
            <person name="Jain P."/>
            <person name="Kilaru S."/>
            <person name="Labbe J."/>
            <person name="Lin Y.C."/>
            <person name="Legue V."/>
            <person name="Le Tacon F."/>
            <person name="Marmeisse R."/>
            <person name="Melayah D."/>
            <person name="Montanini B."/>
            <person name="Muratet M."/>
            <person name="Nehls U."/>
            <person name="Niculita-Hirzel H."/>
            <person name="Oudot-Le Secq M.P."/>
            <person name="Peter M."/>
            <person name="Quesneville H."/>
            <person name="Rajashekar B."/>
            <person name="Reich M."/>
            <person name="Rouhier N."/>
            <person name="Schmutz J."/>
            <person name="Yin T."/>
            <person name="Chalot M."/>
            <person name="Henrissat B."/>
            <person name="Kuees U."/>
            <person name="Lucas S."/>
            <person name="Van de Peer Y."/>
            <person name="Podila G.K."/>
            <person name="Polle A."/>
            <person name="Pukkila P.J."/>
            <person name="Richardson P.M."/>
            <person name="Rouze P."/>
            <person name="Sanders I.R."/>
            <person name="Stajich J.E."/>
            <person name="Tunlid A."/>
            <person name="Tuskan G."/>
            <person name="Grigoriev I.V."/>
        </authorList>
    </citation>
    <scope>NUCLEOTIDE SEQUENCE [LARGE SCALE GENOMIC DNA]</scope>
    <source>
        <strain evidence="2">S238N-H82 / ATCC MYA-4686</strain>
    </source>
</reference>
<dbReference type="HOGENOM" id="CLU_033171_0_0_1"/>
<evidence type="ECO:0000313" key="1">
    <source>
        <dbReference type="EMBL" id="EDR03649.1"/>
    </source>
</evidence>
<dbReference type="AlphaFoldDB" id="B0DPA5"/>
<keyword evidence="2" id="KW-1185">Reference proteome</keyword>
<dbReference type="InterPro" id="IPR036047">
    <property type="entry name" value="F-box-like_dom_sf"/>
</dbReference>
<gene>
    <name evidence="1" type="ORF">LACBIDRAFT_307066</name>
</gene>
<dbReference type="KEGG" id="lbc:LACBIDRAFT_307066"/>
<dbReference type="RefSeq" id="XP_001885797.1">
    <property type="nucleotide sequence ID" value="XM_001885762.1"/>
</dbReference>
<organism evidence="2">
    <name type="scientific">Laccaria bicolor (strain S238N-H82 / ATCC MYA-4686)</name>
    <name type="common">Bicoloured deceiver</name>
    <name type="synonym">Laccaria laccata var. bicolor</name>
    <dbReference type="NCBI Taxonomy" id="486041"/>
    <lineage>
        <taxon>Eukaryota</taxon>
        <taxon>Fungi</taxon>
        <taxon>Dikarya</taxon>
        <taxon>Basidiomycota</taxon>
        <taxon>Agaricomycotina</taxon>
        <taxon>Agaricomycetes</taxon>
        <taxon>Agaricomycetidae</taxon>
        <taxon>Agaricales</taxon>
        <taxon>Agaricineae</taxon>
        <taxon>Hydnangiaceae</taxon>
        <taxon>Laccaria</taxon>
    </lineage>
</organism>
<evidence type="ECO:0000313" key="2">
    <source>
        <dbReference type="Proteomes" id="UP000001194"/>
    </source>
</evidence>
<proteinExistence type="predicted"/>
<dbReference type="OrthoDB" id="3070325at2759"/>
<dbReference type="GeneID" id="6081361"/>
<dbReference type="SUPFAM" id="SSF81383">
    <property type="entry name" value="F-box domain"/>
    <property type="match status" value="1"/>
</dbReference>
<dbReference type="Proteomes" id="UP000001194">
    <property type="component" value="Unassembled WGS sequence"/>
</dbReference>
<dbReference type="InParanoid" id="B0DPA5"/>
<name>B0DPA5_LACBS</name>
<protein>
    <submittedName>
        <fullName evidence="1">Predicted protein</fullName>
    </submittedName>
</protein>
<accession>B0DPA5</accession>
<sequence>MRLRLLSDGPPDIIIYIQQFLHPLDILALRLTCKSLSKATRARSVWMNAVHNVCITHGAFLPSFPLEEMSLDDLEHTALSPRRFQAVIQKYDGHPTEPLLTRKFVPRLQPRQSGGAAMKTAIDQMALIPGGRFLLTSTYSGNLYLWDLGFNAGSHMKSLPIAMLETNEGSQGGFDMDNFWFNCGPMANSGGIYVVAESNFIARDNVKAVCYEIFPKSEFPNFHRIGAAAIPGPITSAYTRLSFDYYACCRGSFFTVWNFTADLGVSWNQHGDAACTAVYTAGDNIITFHAERYLLWRLPDLQTLDGDLLPCIIDHSPTMSFSYPSDVGVIYNGVVLPSVWLPQASQKHFLTYQRDIMMHFIVKSIDTVHDASLPEILPVRVGSVQGGPIPSLVRDLMVTDNGLFQTWESDDSTKITANVISMLTPQNPTYSSLSSVLWSRERSLGSLVDFVVCTMTGRVVIQLRQKIDDNHYTEIQVMDFLLPKPFQ</sequence>